<dbReference type="EMBL" id="CP074691">
    <property type="protein sequence ID" value="QVL35991.1"/>
    <property type="molecule type" value="Genomic_DNA"/>
</dbReference>
<organism evidence="1 2">
    <name type="scientific">Aminirod propionatiphilus</name>
    <dbReference type="NCBI Taxonomy" id="3415223"/>
    <lineage>
        <taxon>Bacteria</taxon>
        <taxon>Thermotogati</taxon>
        <taxon>Synergistota</taxon>
        <taxon>Synergistia</taxon>
        <taxon>Synergistales</taxon>
        <taxon>Aminiphilaceae</taxon>
        <taxon>Aminirod</taxon>
    </lineage>
</organism>
<name>A0ACD1DV50_9BACT</name>
<gene>
    <name evidence="1" type="ORF">KIH16_12750</name>
</gene>
<keyword evidence="2" id="KW-1185">Reference proteome</keyword>
<evidence type="ECO:0000313" key="2">
    <source>
        <dbReference type="Proteomes" id="UP000682204"/>
    </source>
</evidence>
<accession>A0ACD1DV50</accession>
<proteinExistence type="predicted"/>
<reference evidence="1" key="1">
    <citation type="submission" date="2021-05" db="EMBL/GenBank/DDBJ databases">
        <title>An isolated secondary fermenter in methanogenic hydrocarbon-degrading communities.</title>
        <authorList>
            <person name="Liu Y.-F."/>
            <person name="Liu Z.-l."/>
        </authorList>
    </citation>
    <scope>NUCLEOTIDE SEQUENCE</scope>
    <source>
        <strain evidence="1">L-13</strain>
    </source>
</reference>
<evidence type="ECO:0000313" key="1">
    <source>
        <dbReference type="EMBL" id="QVL35991.1"/>
    </source>
</evidence>
<protein>
    <submittedName>
        <fullName evidence="1">Uncharacterized protein</fullName>
    </submittedName>
</protein>
<sequence length="745" mass="83132">MSEKPRKCILTTVGTSSRNNLHKIITDGYDELLNNLYTEKAQHEISIIVKLIIDKGKLPDPAKILSETPSERMINAELQSLILWILNKTKGSKFESMNLVVILFPSKDPECILNAKISEIYIKLLDSSPYKSSFGINSIDCKIEDLDISVKSNALFSRGIDSLFKAFDEKRKDFHYSTYDFVINCTGGYKAVTAFSTLYGQIHQLPCIYTFESNDKDTLDLLPLPLSFALGQLDDEMALLRGLCSGDTLPLTKEQITFLPDWVRGLCSAEEDDSVRPLHLAQVLVDHYDRNRRKASGVGQGLLDEIRRRPGGEPLAAYIERRIANEWAELWLGDQIPETVEHSRRHSKRLMEIAANVFRSARPEDVEAVGLNDAKALALFVTAIYLHDIGHTALAFPVTPSGGGAFPLGLFPSSVREVHHLLSRDLILAEGEDLLPDDGSDLAPMLRELVPLVCAYHRGYTHLLKEQKTAQPKGAVSQVGKLLFGDEHFNETLRPLEEVLEAKKGKIAAWGLSIPKVLACAALLRVVDGCDVQADRTVDDVYLKARQKRTEKEGQALWQQLAFFDTKLPAELGNKLCELRDLIDSERIDSERIEDPLRVKDQAEAIKALTGDIYTAVFDDLIALKGSGDWAFINEDFEKIQALSLANRVAFKWEQFLHFRKHQAVGFVLPMPSADGKGVTIGIWPNNELRPDNAALEKVRESIQEELSGKEDDQARGKQRPGGVGDILESLGLKPEVMGERSDGR</sequence>
<dbReference type="Proteomes" id="UP000682204">
    <property type="component" value="Chromosome"/>
</dbReference>